<organism evidence="7 8">
    <name type="scientific">Zostera marina</name>
    <name type="common">Eelgrass</name>
    <dbReference type="NCBI Taxonomy" id="29655"/>
    <lineage>
        <taxon>Eukaryota</taxon>
        <taxon>Viridiplantae</taxon>
        <taxon>Streptophyta</taxon>
        <taxon>Embryophyta</taxon>
        <taxon>Tracheophyta</taxon>
        <taxon>Spermatophyta</taxon>
        <taxon>Magnoliopsida</taxon>
        <taxon>Liliopsida</taxon>
        <taxon>Zosteraceae</taxon>
        <taxon>Zostera</taxon>
    </lineage>
</organism>
<evidence type="ECO:0000256" key="4">
    <source>
        <dbReference type="ARBA" id="ARBA00022835"/>
    </source>
</evidence>
<dbReference type="GO" id="GO:0000177">
    <property type="term" value="C:cytoplasmic exosome (RNase complex)"/>
    <property type="evidence" value="ECO:0000318"/>
    <property type="project" value="GO_Central"/>
</dbReference>
<evidence type="ECO:0000256" key="3">
    <source>
        <dbReference type="ARBA" id="ARBA00022552"/>
    </source>
</evidence>
<dbReference type="GO" id="GO:0005730">
    <property type="term" value="C:nucleolus"/>
    <property type="evidence" value="ECO:0000318"/>
    <property type="project" value="GO_Central"/>
</dbReference>
<dbReference type="OrthoDB" id="27298at2759"/>
<dbReference type="GO" id="GO:0006364">
    <property type="term" value="P:rRNA processing"/>
    <property type="evidence" value="ECO:0007669"/>
    <property type="project" value="UniProtKB-KW"/>
</dbReference>
<dbReference type="GO" id="GO:0000176">
    <property type="term" value="C:nuclear exosome (RNase complex)"/>
    <property type="evidence" value="ECO:0000318"/>
    <property type="project" value="GO_Central"/>
</dbReference>
<keyword evidence="4" id="KW-0271">Exosome</keyword>
<dbReference type="GO" id="GO:0071028">
    <property type="term" value="P:nuclear mRNA surveillance"/>
    <property type="evidence" value="ECO:0000318"/>
    <property type="project" value="GO_Central"/>
</dbReference>
<dbReference type="Gene3D" id="3.30.230.70">
    <property type="entry name" value="GHMP Kinase, N-terminal domain"/>
    <property type="match status" value="1"/>
</dbReference>
<gene>
    <name evidence="7" type="ORF">ZOSMA_126G00090</name>
</gene>
<keyword evidence="7" id="KW-0808">Transferase</keyword>
<dbReference type="InterPro" id="IPR027408">
    <property type="entry name" value="PNPase/RNase_PH_dom_sf"/>
</dbReference>
<evidence type="ECO:0000313" key="8">
    <source>
        <dbReference type="Proteomes" id="UP000036987"/>
    </source>
</evidence>
<dbReference type="InterPro" id="IPR036345">
    <property type="entry name" value="ExoRNase_PH_dom2_sf"/>
</dbReference>
<evidence type="ECO:0000256" key="1">
    <source>
        <dbReference type="ARBA" id="ARBA00004123"/>
    </source>
</evidence>
<comment type="similarity">
    <text evidence="2">Belongs to the RNase PH family.</text>
</comment>
<dbReference type="GO" id="GO:0016740">
    <property type="term" value="F:transferase activity"/>
    <property type="evidence" value="ECO:0007669"/>
    <property type="project" value="UniProtKB-KW"/>
</dbReference>
<feature type="domain" description="Exoribonuclease phosphorolytic" evidence="6">
    <location>
        <begin position="23"/>
        <end position="142"/>
    </location>
</feature>
<dbReference type="SUPFAM" id="SSF55666">
    <property type="entry name" value="Ribonuclease PH domain 2-like"/>
    <property type="match status" value="1"/>
</dbReference>
<keyword evidence="8" id="KW-1185">Reference proteome</keyword>
<sequence>MTHELVMVEEGDDKRVDGRTPNQMRPLSCSRNVLHRAHGSARWSQGETSVLASVYGPKSGTRKGENPEKASIEVIWKPRTGQIGKTEKEYEMILKGTLQNIIILTENPNTTTSVTLQVMSDDGSLLSCGINAACAALLDAGVQLKQLAIAICCGLTNDGTVLLDPSKIEETKVRAFACFAITNSPLSALSEVTPGSDKGKSLENGIVTSITYGSMQESDFFHCLERGRAATSRISEFLRKNLKS</sequence>
<dbReference type="CDD" id="cd11372">
    <property type="entry name" value="RNase_PH_RRP46"/>
    <property type="match status" value="1"/>
</dbReference>
<dbReference type="EMBL" id="LFYR01000291">
    <property type="protein sequence ID" value="KMZ74523.1"/>
    <property type="molecule type" value="Genomic_DNA"/>
</dbReference>
<evidence type="ECO:0000259" key="6">
    <source>
        <dbReference type="Pfam" id="PF01138"/>
    </source>
</evidence>
<evidence type="ECO:0000256" key="5">
    <source>
        <dbReference type="ARBA" id="ARBA00023242"/>
    </source>
</evidence>
<protein>
    <submittedName>
        <fullName evidence="7">Putative polyribonucleotide nucleotidyltransferase</fullName>
    </submittedName>
</protein>
<dbReference type="PANTHER" id="PTHR11953">
    <property type="entry name" value="EXOSOME COMPLEX COMPONENT"/>
    <property type="match status" value="1"/>
</dbReference>
<evidence type="ECO:0000256" key="2">
    <source>
        <dbReference type="ARBA" id="ARBA00006678"/>
    </source>
</evidence>
<dbReference type="OMA" id="CIINEQG"/>
<dbReference type="SUPFAM" id="SSF54211">
    <property type="entry name" value="Ribosomal protein S5 domain 2-like"/>
    <property type="match status" value="1"/>
</dbReference>
<dbReference type="GO" id="GO:0003723">
    <property type="term" value="F:RNA binding"/>
    <property type="evidence" value="ECO:0000318"/>
    <property type="project" value="GO_Central"/>
</dbReference>
<dbReference type="Pfam" id="PF01138">
    <property type="entry name" value="RNase_PH"/>
    <property type="match status" value="1"/>
</dbReference>
<comment type="caution">
    <text evidence="7">The sequence shown here is derived from an EMBL/GenBank/DDBJ whole genome shotgun (WGS) entry which is preliminary data.</text>
</comment>
<dbReference type="GO" id="GO:0034475">
    <property type="term" value="P:U4 snRNA 3'-end processing"/>
    <property type="evidence" value="ECO:0000318"/>
    <property type="project" value="GO_Central"/>
</dbReference>
<dbReference type="Proteomes" id="UP000036987">
    <property type="component" value="Unassembled WGS sequence"/>
</dbReference>
<reference evidence="8" key="1">
    <citation type="journal article" date="2016" name="Nature">
        <title>The genome of the seagrass Zostera marina reveals angiosperm adaptation to the sea.</title>
        <authorList>
            <person name="Olsen J.L."/>
            <person name="Rouze P."/>
            <person name="Verhelst B."/>
            <person name="Lin Y.-C."/>
            <person name="Bayer T."/>
            <person name="Collen J."/>
            <person name="Dattolo E."/>
            <person name="De Paoli E."/>
            <person name="Dittami S."/>
            <person name="Maumus F."/>
            <person name="Michel G."/>
            <person name="Kersting A."/>
            <person name="Lauritano C."/>
            <person name="Lohaus R."/>
            <person name="Toepel M."/>
            <person name="Tonon T."/>
            <person name="Vanneste K."/>
            <person name="Amirebrahimi M."/>
            <person name="Brakel J."/>
            <person name="Bostroem C."/>
            <person name="Chovatia M."/>
            <person name="Grimwood J."/>
            <person name="Jenkins J.W."/>
            <person name="Jueterbock A."/>
            <person name="Mraz A."/>
            <person name="Stam W.T."/>
            <person name="Tice H."/>
            <person name="Bornberg-Bauer E."/>
            <person name="Green P.J."/>
            <person name="Pearson G.A."/>
            <person name="Procaccini G."/>
            <person name="Duarte C.M."/>
            <person name="Schmutz J."/>
            <person name="Reusch T.B.H."/>
            <person name="Van de Peer Y."/>
        </authorList>
    </citation>
    <scope>NUCLEOTIDE SEQUENCE [LARGE SCALE GENOMIC DNA]</scope>
    <source>
        <strain evidence="8">cv. Finnish</strain>
    </source>
</reference>
<proteinExistence type="inferred from homology"/>
<dbReference type="PANTHER" id="PTHR11953:SF1">
    <property type="entry name" value="EXOSOME COMPLEX COMPONENT RRP46"/>
    <property type="match status" value="1"/>
</dbReference>
<dbReference type="InterPro" id="IPR050080">
    <property type="entry name" value="RNase_PH"/>
</dbReference>
<dbReference type="InterPro" id="IPR001247">
    <property type="entry name" value="ExoRNase_PH_dom1"/>
</dbReference>
<evidence type="ECO:0000313" key="7">
    <source>
        <dbReference type="EMBL" id="KMZ74523.1"/>
    </source>
</evidence>
<keyword evidence="3" id="KW-0698">rRNA processing</keyword>
<dbReference type="AlphaFoldDB" id="A0A0K9PZM4"/>
<name>A0A0K9PZM4_ZOSMR</name>
<dbReference type="GO" id="GO:0071051">
    <property type="term" value="P:poly(A)-dependent snoRNA 3'-end processing"/>
    <property type="evidence" value="ECO:0000318"/>
    <property type="project" value="GO_Central"/>
</dbReference>
<dbReference type="InterPro" id="IPR020568">
    <property type="entry name" value="Ribosomal_Su5_D2-typ_SF"/>
</dbReference>
<keyword evidence="5" id="KW-0539">Nucleus</keyword>
<dbReference type="GO" id="GO:0016075">
    <property type="term" value="P:rRNA catabolic process"/>
    <property type="evidence" value="ECO:0000318"/>
    <property type="project" value="GO_Central"/>
</dbReference>
<comment type="subcellular location">
    <subcellularLocation>
        <location evidence="1">Nucleus</location>
    </subcellularLocation>
</comment>
<dbReference type="STRING" id="29655.A0A0K9PZM4"/>
<accession>A0A0K9PZM4</accession>